<evidence type="ECO:0000256" key="4">
    <source>
        <dbReference type="ARBA" id="ARBA00021914"/>
    </source>
</evidence>
<dbReference type="GO" id="GO:0090560">
    <property type="term" value="F:2-(3-amino-3-carboxypropyl)histidine synthase activity"/>
    <property type="evidence" value="ECO:0007669"/>
    <property type="project" value="InterPro"/>
</dbReference>
<dbReference type="RefSeq" id="XP_025600627.1">
    <property type="nucleotide sequence ID" value="XM_025741531.1"/>
</dbReference>
<dbReference type="GeneID" id="37269075"/>
<evidence type="ECO:0000256" key="10">
    <source>
        <dbReference type="ARBA" id="ARBA00034128"/>
    </source>
</evidence>
<dbReference type="SFLD" id="SFLDS00032">
    <property type="entry name" value="Radical_SAM_3-amino-3-carboxyp"/>
    <property type="match status" value="1"/>
</dbReference>
<name>A0A316ZH16_9BASI</name>
<evidence type="ECO:0000256" key="9">
    <source>
        <dbReference type="ARBA" id="ARBA00032791"/>
    </source>
</evidence>
<dbReference type="GO" id="GO:0017183">
    <property type="term" value="P:protein histidyl modification to diphthamide"/>
    <property type="evidence" value="ECO:0007669"/>
    <property type="project" value="UniProtKB-UniPathway"/>
</dbReference>
<dbReference type="GO" id="GO:0046872">
    <property type="term" value="F:metal ion binding"/>
    <property type="evidence" value="ECO:0007669"/>
    <property type="project" value="UniProtKB-KW"/>
</dbReference>
<keyword evidence="14" id="KW-0472">Membrane</keyword>
<feature type="region of interest" description="Disordered" evidence="13">
    <location>
        <begin position="270"/>
        <end position="306"/>
    </location>
</feature>
<dbReference type="SFLD" id="SFLDG01121">
    <property type="entry name" value="Diphthamide_biosynthesis"/>
    <property type="match status" value="1"/>
</dbReference>
<evidence type="ECO:0000256" key="14">
    <source>
        <dbReference type="SAM" id="Phobius"/>
    </source>
</evidence>
<dbReference type="GO" id="GO:0051536">
    <property type="term" value="F:iron-sulfur cluster binding"/>
    <property type="evidence" value="ECO:0007669"/>
    <property type="project" value="UniProtKB-KW"/>
</dbReference>
<evidence type="ECO:0000256" key="3">
    <source>
        <dbReference type="ARBA" id="ARBA00006179"/>
    </source>
</evidence>
<feature type="region of interest" description="Disordered" evidence="13">
    <location>
        <begin position="518"/>
        <end position="563"/>
    </location>
</feature>
<proteinExistence type="inferred from homology"/>
<dbReference type="InterPro" id="IPR042263">
    <property type="entry name" value="DPH1/DPH2_1"/>
</dbReference>
<keyword evidence="14" id="KW-0812">Transmembrane</keyword>
<evidence type="ECO:0000256" key="12">
    <source>
        <dbReference type="ARBA" id="ARBA00080784"/>
    </source>
</evidence>
<feature type="region of interest" description="Disordered" evidence="13">
    <location>
        <begin position="1"/>
        <end position="22"/>
    </location>
</feature>
<sequence>MHFEVERGLRGPEHPPFPLLAPPSPPSWPAAMSTAPVLSAPDTAILTHVPELSDAALSATAAARQQPAEQLYDVAATAARLAALSPQPQRIVLQFPDEALCDSVPVFWGLTRELQKREWKGQLFIGADTSYGNCCVDEVAAQHVDADMVVHYGHACLSPTQRLPVLYVFPKLAIEPLQAATALAAGVHELVGSSGADEPAPKAMLLLFDVAYAHAAPSVHAELGRQLEAQGVSTPLVLSSVECEGNTGASGSRLPDAACSRTQALGSGCGCESTCQEAPRPPPEASPEDVSRLSGSGTGVGAGRRYELPSGADLRSSAVIYLGGESLALTNLLLRLGPSSRMLSYDPRRPAGAEVRREDGRTNRLLMRRYAAVQKARDASVIALLVGTLGVAAYLPLLAHLREKLIERGRRIYTISVGKLTPAKLANYAEIDVFVLLACPENSLVDAIDATRSRDFFKPIVSPFEMLHALKDEEDGGREWSGDYVLDLDRLAPTPQTAAPSTSDAQNVSDELAAQTGDLSLTAQGSVEPTAPADGEESSDEEPQFSLITGGYVSRPKRAGKNGSGVRQIADAASAGVVTVRSADGSLTRVLDSAAGAHLAQRSWRGLETRSSDDAPSVLGRGRAGIASGYADSGGTSEGQEGVGAITREQTQADQQ</sequence>
<dbReference type="Gene3D" id="3.40.50.11840">
    <property type="entry name" value="Diphthamide synthesis DPH1/DPH2 domain 1"/>
    <property type="match status" value="1"/>
</dbReference>
<dbReference type="AlphaFoldDB" id="A0A316ZH16"/>
<feature type="compositionally biased region" description="Basic and acidic residues" evidence="13">
    <location>
        <begin position="1"/>
        <end position="13"/>
    </location>
</feature>
<keyword evidence="6" id="KW-0408">Iron</keyword>
<dbReference type="Gene3D" id="3.40.50.11860">
    <property type="entry name" value="Diphthamide synthesis DPH1/DPH2 domain 3"/>
    <property type="match status" value="1"/>
</dbReference>
<protein>
    <recommendedName>
        <fullName evidence="4">2-(3-amino-3-carboxypropyl)histidine synthase subunit 2</fullName>
    </recommendedName>
    <alternativeName>
        <fullName evidence="8">Diphthamide biosynthesis protein 2</fullName>
    </alternativeName>
    <alternativeName>
        <fullName evidence="9">Diphtheria toxin resistance protein 2</fullName>
    </alternativeName>
    <alternativeName>
        <fullName evidence="12">S-adenosyl-L-methionine:L-histidine 3-amino-3-carboxypropyltransferase 2</fullName>
    </alternativeName>
</protein>
<keyword evidence="16" id="KW-1185">Reference proteome</keyword>
<feature type="region of interest" description="Disordered" evidence="13">
    <location>
        <begin position="607"/>
        <end position="656"/>
    </location>
</feature>
<comment type="function">
    <text evidence="11">Required for the first step of diphthamide biosynthesis, a post-translational modification of histidine which occurs in elongation factor 2. DPH1 and DPH2 transfer a 3-amino-3-carboxypropyl (ACP) group from S-adenosyl-L-methionine (SAM) to a histidine residue, the reaction is assisted by a reduction system comprising DPH3 and a NADH-dependent reductase, predominantly CBR1. Facilitates the reduction of the catalytic iron-sulfur cluster found in the DPH1 subunit.</text>
</comment>
<comment type="similarity">
    <text evidence="3">Belongs to the DPH1/DPH2 family. DPH2 subfamily.</text>
</comment>
<keyword evidence="14" id="KW-1133">Transmembrane helix</keyword>
<dbReference type="FunFam" id="3.40.50.11860:FF:000001">
    <property type="entry name" value="2-(3-amino-3-carboxypropyl)histidine synthase subunit 2"/>
    <property type="match status" value="1"/>
</dbReference>
<comment type="cofactor">
    <cofactor evidence="1">
        <name>[4Fe-4S] cluster</name>
        <dbReference type="ChEBI" id="CHEBI:49883"/>
    </cofactor>
</comment>
<gene>
    <name evidence="15" type="ORF">FA09DRAFT_327802</name>
</gene>
<dbReference type="FunFam" id="3.40.50.11840:FF:000002">
    <property type="entry name" value="2-(3-amino-3-carboxypropyl)histidine synthase subunit 2"/>
    <property type="match status" value="1"/>
</dbReference>
<dbReference type="PANTHER" id="PTHR10762">
    <property type="entry name" value="DIPHTHAMIDE BIOSYNTHESIS PROTEIN"/>
    <property type="match status" value="1"/>
</dbReference>
<dbReference type="EMBL" id="KZ819285">
    <property type="protein sequence ID" value="PWO00349.1"/>
    <property type="molecule type" value="Genomic_DNA"/>
</dbReference>
<evidence type="ECO:0000256" key="8">
    <source>
        <dbReference type="ARBA" id="ARBA00032573"/>
    </source>
</evidence>
<feature type="transmembrane region" description="Helical" evidence="14">
    <location>
        <begin position="381"/>
        <end position="401"/>
    </location>
</feature>
<comment type="pathway">
    <text evidence="2">Protein modification; peptidyl-diphthamide biosynthesis.</text>
</comment>
<evidence type="ECO:0000256" key="6">
    <source>
        <dbReference type="ARBA" id="ARBA00023004"/>
    </source>
</evidence>
<dbReference type="UniPathway" id="UPA00559"/>
<dbReference type="Proteomes" id="UP000245946">
    <property type="component" value="Unassembled WGS sequence"/>
</dbReference>
<reference evidence="15 16" key="1">
    <citation type="journal article" date="2018" name="Mol. Biol. Evol.">
        <title>Broad Genomic Sampling Reveals a Smut Pathogenic Ancestry of the Fungal Clade Ustilaginomycotina.</title>
        <authorList>
            <person name="Kijpornyongpan T."/>
            <person name="Mondo S.J."/>
            <person name="Barry K."/>
            <person name="Sandor L."/>
            <person name="Lee J."/>
            <person name="Lipzen A."/>
            <person name="Pangilinan J."/>
            <person name="LaButti K."/>
            <person name="Hainaut M."/>
            <person name="Henrissat B."/>
            <person name="Grigoriev I.V."/>
            <person name="Spatafora J.W."/>
            <person name="Aime M.C."/>
        </authorList>
    </citation>
    <scope>NUCLEOTIDE SEQUENCE [LARGE SCALE GENOMIC DNA]</scope>
    <source>
        <strain evidence="15 16">MCA 4186</strain>
    </source>
</reference>
<evidence type="ECO:0000256" key="13">
    <source>
        <dbReference type="SAM" id="MobiDB-lite"/>
    </source>
</evidence>
<comment type="subunit">
    <text evidence="10">Component of the 2-(3-amino-3-carboxypropyl)histidine synthase complex composed of DPH1, DPH2, DPH3 and a NADH-dependent reductase, predominantly CBR1.</text>
</comment>
<feature type="compositionally biased region" description="Acidic residues" evidence="13">
    <location>
        <begin position="534"/>
        <end position="543"/>
    </location>
</feature>
<evidence type="ECO:0000256" key="1">
    <source>
        <dbReference type="ARBA" id="ARBA00001966"/>
    </source>
</evidence>
<evidence type="ECO:0000256" key="5">
    <source>
        <dbReference type="ARBA" id="ARBA00022723"/>
    </source>
</evidence>
<keyword evidence="5" id="KW-0479">Metal-binding</keyword>
<evidence type="ECO:0000313" key="16">
    <source>
        <dbReference type="Proteomes" id="UP000245946"/>
    </source>
</evidence>
<evidence type="ECO:0000256" key="11">
    <source>
        <dbReference type="ARBA" id="ARBA00054092"/>
    </source>
</evidence>
<dbReference type="Pfam" id="PF01866">
    <property type="entry name" value="Diphthamide_syn"/>
    <property type="match status" value="2"/>
</dbReference>
<dbReference type="InterPro" id="IPR042265">
    <property type="entry name" value="DPH1/DPH2_3"/>
</dbReference>
<evidence type="ECO:0000256" key="7">
    <source>
        <dbReference type="ARBA" id="ARBA00023014"/>
    </source>
</evidence>
<dbReference type="NCBIfam" id="TIGR00322">
    <property type="entry name" value="diphth2_R"/>
    <property type="match status" value="1"/>
</dbReference>
<accession>A0A316ZH16</accession>
<keyword evidence="7" id="KW-0411">Iron-sulfur</keyword>
<organism evidence="15 16">
    <name type="scientific">Tilletiopsis washingtonensis</name>
    <dbReference type="NCBI Taxonomy" id="58919"/>
    <lineage>
        <taxon>Eukaryota</taxon>
        <taxon>Fungi</taxon>
        <taxon>Dikarya</taxon>
        <taxon>Basidiomycota</taxon>
        <taxon>Ustilaginomycotina</taxon>
        <taxon>Exobasidiomycetes</taxon>
        <taxon>Entylomatales</taxon>
        <taxon>Entylomatales incertae sedis</taxon>
        <taxon>Tilletiopsis</taxon>
    </lineage>
</organism>
<dbReference type="PANTHER" id="PTHR10762:SF2">
    <property type="entry name" value="2-(3-AMINO-3-CARBOXYPROPYL)HISTIDINE SYNTHASE SUBUNIT 2"/>
    <property type="match status" value="1"/>
</dbReference>
<dbReference type="OrthoDB" id="449241at2759"/>
<dbReference type="InterPro" id="IPR016435">
    <property type="entry name" value="DPH1/DPH2"/>
</dbReference>
<dbReference type="STRING" id="58919.A0A316ZH16"/>
<feature type="compositionally biased region" description="Polar residues" evidence="13">
    <location>
        <begin position="518"/>
        <end position="527"/>
    </location>
</feature>
<evidence type="ECO:0000313" key="15">
    <source>
        <dbReference type="EMBL" id="PWO00349.1"/>
    </source>
</evidence>
<evidence type="ECO:0000256" key="2">
    <source>
        <dbReference type="ARBA" id="ARBA00005156"/>
    </source>
</evidence>